<dbReference type="EMBL" id="JACHVX010000001">
    <property type="protein sequence ID" value="MBB2921347.1"/>
    <property type="molecule type" value="Genomic_DNA"/>
</dbReference>
<name>A0A7W4UC43_9CELL</name>
<organism evidence="1 2">
    <name type="scientific">Cellulomonas cellasea</name>
    <dbReference type="NCBI Taxonomy" id="43670"/>
    <lineage>
        <taxon>Bacteria</taxon>
        <taxon>Bacillati</taxon>
        <taxon>Actinomycetota</taxon>
        <taxon>Actinomycetes</taxon>
        <taxon>Micrococcales</taxon>
        <taxon>Cellulomonadaceae</taxon>
        <taxon>Cellulomonas</taxon>
    </lineage>
</organism>
<evidence type="ECO:0000313" key="2">
    <source>
        <dbReference type="Proteomes" id="UP000518206"/>
    </source>
</evidence>
<reference evidence="1 2" key="1">
    <citation type="submission" date="2020-08" db="EMBL/GenBank/DDBJ databases">
        <title>The Agave Microbiome: Exploring the role of microbial communities in plant adaptations to desert environments.</title>
        <authorList>
            <person name="Partida-Martinez L.P."/>
        </authorList>
    </citation>
    <scope>NUCLEOTIDE SEQUENCE [LARGE SCALE GENOMIC DNA]</scope>
    <source>
        <strain evidence="1 2">RAS26</strain>
    </source>
</reference>
<proteinExistence type="predicted"/>
<dbReference type="AlphaFoldDB" id="A0A7W4UC43"/>
<gene>
    <name evidence="1" type="ORF">FHR80_000241</name>
</gene>
<reference evidence="1 2" key="2">
    <citation type="submission" date="2020-08" db="EMBL/GenBank/DDBJ databases">
        <authorList>
            <person name="Partida-Martinez L."/>
            <person name="Huntemann M."/>
            <person name="Clum A."/>
            <person name="Wang J."/>
            <person name="Palaniappan K."/>
            <person name="Ritter S."/>
            <person name="Chen I.-M."/>
            <person name="Stamatis D."/>
            <person name="Reddy T."/>
            <person name="O'Malley R."/>
            <person name="Daum C."/>
            <person name="Shapiro N."/>
            <person name="Ivanova N."/>
            <person name="Kyrpides N."/>
            <person name="Woyke T."/>
        </authorList>
    </citation>
    <scope>NUCLEOTIDE SEQUENCE [LARGE SCALE GENOMIC DNA]</scope>
    <source>
        <strain evidence="1 2">RAS26</strain>
    </source>
</reference>
<evidence type="ECO:0000313" key="1">
    <source>
        <dbReference type="EMBL" id="MBB2921347.1"/>
    </source>
</evidence>
<protein>
    <submittedName>
        <fullName evidence="1">Uncharacterized protein</fullName>
    </submittedName>
</protein>
<comment type="caution">
    <text evidence="1">The sequence shown here is derived from an EMBL/GenBank/DDBJ whole genome shotgun (WGS) entry which is preliminary data.</text>
</comment>
<dbReference type="Proteomes" id="UP000518206">
    <property type="component" value="Unassembled WGS sequence"/>
</dbReference>
<accession>A0A7W4UC43</accession>
<dbReference type="RefSeq" id="WP_183294382.1">
    <property type="nucleotide sequence ID" value="NZ_JACHVX010000001.1"/>
</dbReference>
<sequence>MATVDHMHLEFFEAAGFQPGTTRKKKIYVPAASPGFFVQTAVSATAAPFSATNEDRQLRVTTESIKAKDPNPGSNDEPVVRVKVESIGPDAPLIWYLNLSIVDP</sequence>